<keyword evidence="3" id="KW-1185">Reference proteome</keyword>
<comment type="caution">
    <text evidence="2">The sequence shown here is derived from an EMBL/GenBank/DDBJ whole genome shotgun (WGS) entry which is preliminary data.</text>
</comment>
<name>A0ABV3ISQ6_9ACTN</name>
<dbReference type="Proteomes" id="UP001552479">
    <property type="component" value="Unassembled WGS sequence"/>
</dbReference>
<organism evidence="2 3">
    <name type="scientific">Streptomyces roseoverticillatus</name>
    <dbReference type="NCBI Taxonomy" id="66429"/>
    <lineage>
        <taxon>Bacteria</taxon>
        <taxon>Bacillati</taxon>
        <taxon>Actinomycetota</taxon>
        <taxon>Actinomycetes</taxon>
        <taxon>Kitasatosporales</taxon>
        <taxon>Streptomycetaceae</taxon>
        <taxon>Streptomyces</taxon>
    </lineage>
</organism>
<evidence type="ECO:0000313" key="2">
    <source>
        <dbReference type="EMBL" id="MEV4922811.1"/>
    </source>
</evidence>
<protein>
    <submittedName>
        <fullName evidence="2">Uncharacterized protein</fullName>
    </submittedName>
</protein>
<feature type="region of interest" description="Disordered" evidence="1">
    <location>
        <begin position="41"/>
        <end position="73"/>
    </location>
</feature>
<proteinExistence type="predicted"/>
<accession>A0ABV3ISQ6</accession>
<dbReference type="RefSeq" id="WP_366087279.1">
    <property type="nucleotide sequence ID" value="NZ_JBFASG010000006.1"/>
</dbReference>
<sequence>MQFQSTDVVARVALRTSTADSADAALREFRPLADELRPLAVESSATDPGDAAEGFTIGRDPNEPDELVPEGGPLADDEVMELMATLDSLSGVADG</sequence>
<evidence type="ECO:0000256" key="1">
    <source>
        <dbReference type="SAM" id="MobiDB-lite"/>
    </source>
</evidence>
<dbReference type="EMBL" id="JBFASG010000006">
    <property type="protein sequence ID" value="MEV4922811.1"/>
    <property type="molecule type" value="Genomic_DNA"/>
</dbReference>
<evidence type="ECO:0000313" key="3">
    <source>
        <dbReference type="Proteomes" id="UP001552479"/>
    </source>
</evidence>
<reference evidence="2 3" key="1">
    <citation type="submission" date="2024-06" db="EMBL/GenBank/DDBJ databases">
        <title>The Natural Products Discovery Center: Release of the First 8490 Sequenced Strains for Exploring Actinobacteria Biosynthetic Diversity.</title>
        <authorList>
            <person name="Kalkreuter E."/>
            <person name="Kautsar S.A."/>
            <person name="Yang D."/>
            <person name="Bader C.D."/>
            <person name="Teijaro C.N."/>
            <person name="Fluegel L."/>
            <person name="Davis C.M."/>
            <person name="Simpson J.R."/>
            <person name="Lauterbach L."/>
            <person name="Steele A.D."/>
            <person name="Gui C."/>
            <person name="Meng S."/>
            <person name="Li G."/>
            <person name="Viehrig K."/>
            <person name="Ye F."/>
            <person name="Su P."/>
            <person name="Kiefer A.F."/>
            <person name="Nichols A."/>
            <person name="Cepeda A.J."/>
            <person name="Yan W."/>
            <person name="Fan B."/>
            <person name="Jiang Y."/>
            <person name="Adhikari A."/>
            <person name="Zheng C.-J."/>
            <person name="Schuster L."/>
            <person name="Cowan T.M."/>
            <person name="Smanski M.J."/>
            <person name="Chevrette M.G."/>
            <person name="De Carvalho L.P.S."/>
            <person name="Shen B."/>
        </authorList>
    </citation>
    <scope>NUCLEOTIDE SEQUENCE [LARGE SCALE GENOMIC DNA]</scope>
    <source>
        <strain evidence="2 3">NPDC053791</strain>
    </source>
</reference>
<gene>
    <name evidence="2" type="ORF">AB0L03_08140</name>
</gene>